<sequence length="149" mass="16728">MSDEVLRWREDPAKPGLISCSNDGAALNRPTSWSALKVECSISYWLSVLVKGVFGNSFAIRKCKSDRGDESADQSHVAYNSGRAIKQDQRRASFVLNRELLRPGEISGVTRLVKFVFDYVVWNQHVSSQEQANKCEPINLAVERAELLI</sequence>
<name>A0A6A4TM86_SCOMX</name>
<accession>A0A6A4TM86</accession>
<comment type="caution">
    <text evidence="1">The sequence shown here is derived from an EMBL/GenBank/DDBJ whole genome shotgun (WGS) entry which is preliminary data.</text>
</comment>
<gene>
    <name evidence="1" type="ORF">F2P81_003482</name>
</gene>
<protein>
    <submittedName>
        <fullName evidence="1">Uncharacterized protein</fullName>
    </submittedName>
</protein>
<dbReference type="Proteomes" id="UP000438429">
    <property type="component" value="Unassembled WGS sequence"/>
</dbReference>
<proteinExistence type="predicted"/>
<evidence type="ECO:0000313" key="2">
    <source>
        <dbReference type="Proteomes" id="UP000438429"/>
    </source>
</evidence>
<dbReference type="EMBL" id="VEVO01000003">
    <property type="protein sequence ID" value="KAF0044324.1"/>
    <property type="molecule type" value="Genomic_DNA"/>
</dbReference>
<reference evidence="1 2" key="1">
    <citation type="submission" date="2019-06" db="EMBL/GenBank/DDBJ databases">
        <title>Draft genomes of female and male turbot (Scophthalmus maximus).</title>
        <authorList>
            <person name="Xu H."/>
            <person name="Xu X.-W."/>
            <person name="Shao C."/>
            <person name="Chen S."/>
        </authorList>
    </citation>
    <scope>NUCLEOTIDE SEQUENCE [LARGE SCALE GENOMIC DNA]</scope>
    <source>
        <strain evidence="1">Ysfricsl-2016a</strain>
        <tissue evidence="1">Blood</tissue>
    </source>
</reference>
<organism evidence="1 2">
    <name type="scientific">Scophthalmus maximus</name>
    <name type="common">Turbot</name>
    <name type="synonym">Psetta maxima</name>
    <dbReference type="NCBI Taxonomy" id="52904"/>
    <lineage>
        <taxon>Eukaryota</taxon>
        <taxon>Metazoa</taxon>
        <taxon>Chordata</taxon>
        <taxon>Craniata</taxon>
        <taxon>Vertebrata</taxon>
        <taxon>Euteleostomi</taxon>
        <taxon>Actinopterygii</taxon>
        <taxon>Neopterygii</taxon>
        <taxon>Teleostei</taxon>
        <taxon>Neoteleostei</taxon>
        <taxon>Acanthomorphata</taxon>
        <taxon>Carangaria</taxon>
        <taxon>Pleuronectiformes</taxon>
        <taxon>Pleuronectoidei</taxon>
        <taxon>Scophthalmidae</taxon>
        <taxon>Scophthalmus</taxon>
    </lineage>
</organism>
<dbReference type="AlphaFoldDB" id="A0A6A4TM86"/>
<evidence type="ECO:0000313" key="1">
    <source>
        <dbReference type="EMBL" id="KAF0044324.1"/>
    </source>
</evidence>